<dbReference type="SMART" id="SM00409">
    <property type="entry name" value="IG"/>
    <property type="match status" value="4"/>
</dbReference>
<dbReference type="Pfam" id="PF00041">
    <property type="entry name" value="fn3"/>
    <property type="match status" value="1"/>
</dbReference>
<dbReference type="Pfam" id="PF07679">
    <property type="entry name" value="I-set"/>
    <property type="match status" value="1"/>
</dbReference>
<dbReference type="GO" id="GO:0098632">
    <property type="term" value="F:cell-cell adhesion mediator activity"/>
    <property type="evidence" value="ECO:0007669"/>
    <property type="project" value="TreeGrafter"/>
</dbReference>
<keyword evidence="6 11" id="KW-1133">Transmembrane helix</keyword>
<dbReference type="InterPro" id="IPR003599">
    <property type="entry name" value="Ig_sub"/>
</dbReference>
<dbReference type="GO" id="GO:0070593">
    <property type="term" value="P:dendrite self-avoidance"/>
    <property type="evidence" value="ECO:0007669"/>
    <property type="project" value="TreeGrafter"/>
</dbReference>
<dbReference type="PANTHER" id="PTHR10075:SF100">
    <property type="entry name" value="FASCICLIN-2"/>
    <property type="match status" value="1"/>
</dbReference>
<dbReference type="InterPro" id="IPR003598">
    <property type="entry name" value="Ig_sub2"/>
</dbReference>
<evidence type="ECO:0000256" key="5">
    <source>
        <dbReference type="ARBA" id="ARBA00022889"/>
    </source>
</evidence>
<dbReference type="OrthoDB" id="10056271at2759"/>
<evidence type="ECO:0000256" key="4">
    <source>
        <dbReference type="ARBA" id="ARBA00022737"/>
    </source>
</evidence>
<dbReference type="AlphaFoldDB" id="A0A6P7F248"/>
<dbReference type="SMART" id="SM00060">
    <property type="entry name" value="FN3"/>
    <property type="match status" value="2"/>
</dbReference>
<sequence>MKNTICWQLYCVFFLIFAATNGQQPRLEIQPSGSVVTKEIGGSLVLTCRPKVPDPSLVTSLEWKDKYDRKIDSFNRASPIYVQNLPGEPGIILIFSSLTENQAGKYTCSCFYANTEPLSASVEVTTYEDISFVDAPENQYSIAGQDFKVKCKTKGNPTPTIDWNKNNQAIQTNEKFVVDTDELLIKNVTEADDGVYTCTAIETFTGHIKTRNIKVEVQVPPKIEPIEPVTIIEGDTASIKCLATGKPPPTYQWIKLKTREDLSTTDRFEVKKNTGELIVNRIEFVNDDGLYKCIAENSVARVETTVRIDVLVRPRIYELLNVTAPVSRQTEIICKASGRPIPKITFRKLNRKDSFKLGRQPDDDRVILEQLRISDNGESLGKLIISNLSRPDDGLYECIAENTVGKAYKNGHITVEFPPTFARTKDLPPVWSWDNRPGNLTCLPEAIPNATIMWKYGDIEIHDNNNFKKIGNGPVSYLIVTPYNDRRFFTQYECIAQNKLGLASIKLQLKQAFVPEPISQAKPEFITATSIKWSLIPANNFDGLPLRSFTVKYKPERQLSWDYARNYTWSYGAPYILENLVPEETYHFQFAAKNDVGMGAFANAPTITMPRRSAPSEPKMILENNRIDPDGNNRDIVVPSPYADHFEIRWSVPNDNGDRIMNYFIRYCVTEKVNGNWQDRDCVEQIERSTQYTSYELHNLHSDTIYKVEVRAHNSIGESLPAQVKFRTARGFDPIAPVRHPAMSSAAIIGIAVAVIIVVLIVMDITCFFINKVGIIALCFNSRSKQSDEDDPKLGSLYSWRFPVPYCSYKAAPAHPSSLNLPQPIKLTTSPIDEREPLHEVNPTTVEFDGKSVQTKSGEFIGKHSAV</sequence>
<dbReference type="PANTHER" id="PTHR10075">
    <property type="entry name" value="BASIGIN RELATED"/>
    <property type="match status" value="1"/>
</dbReference>
<dbReference type="Gene3D" id="2.60.40.10">
    <property type="entry name" value="Immunoglobulins"/>
    <property type="match status" value="7"/>
</dbReference>
<dbReference type="Proteomes" id="UP001652700">
    <property type="component" value="Unplaced"/>
</dbReference>
<dbReference type="FunFam" id="2.60.40.10:FF:000032">
    <property type="entry name" value="palladin isoform X1"/>
    <property type="match status" value="1"/>
</dbReference>
<dbReference type="GeneID" id="114325164"/>
<comment type="subcellular location">
    <subcellularLocation>
        <location evidence="1">Membrane</location>
        <topology evidence="1">Single-pass membrane protein</topology>
    </subcellularLocation>
</comment>
<evidence type="ECO:0000256" key="8">
    <source>
        <dbReference type="ARBA" id="ARBA00023157"/>
    </source>
</evidence>
<evidence type="ECO:0000256" key="9">
    <source>
        <dbReference type="ARBA" id="ARBA00023180"/>
    </source>
</evidence>
<evidence type="ECO:0000256" key="12">
    <source>
        <dbReference type="SAM" id="SignalP"/>
    </source>
</evidence>
<evidence type="ECO:0000256" key="1">
    <source>
        <dbReference type="ARBA" id="ARBA00004167"/>
    </source>
</evidence>
<dbReference type="InterPro" id="IPR036116">
    <property type="entry name" value="FN3_sf"/>
</dbReference>
<name>A0A6P7F248_DIAVI</name>
<keyword evidence="10" id="KW-0393">Immunoglobulin domain</keyword>
<evidence type="ECO:0000256" key="3">
    <source>
        <dbReference type="ARBA" id="ARBA00022729"/>
    </source>
</evidence>
<evidence type="ECO:0000313" key="15">
    <source>
        <dbReference type="EnsemblMetazoa" id="XP_028128937.1"/>
    </source>
</evidence>
<dbReference type="GO" id="GO:0005886">
    <property type="term" value="C:plasma membrane"/>
    <property type="evidence" value="ECO:0007669"/>
    <property type="project" value="UniProtKB-ARBA"/>
</dbReference>
<dbReference type="PRINTS" id="PR01838">
    <property type="entry name" value="NCAMFAMILY"/>
</dbReference>
<organism evidence="17">
    <name type="scientific">Diabrotica virgifera virgifera</name>
    <name type="common">western corn rootworm</name>
    <dbReference type="NCBI Taxonomy" id="50390"/>
    <lineage>
        <taxon>Eukaryota</taxon>
        <taxon>Metazoa</taxon>
        <taxon>Ecdysozoa</taxon>
        <taxon>Arthropoda</taxon>
        <taxon>Hexapoda</taxon>
        <taxon>Insecta</taxon>
        <taxon>Pterygota</taxon>
        <taxon>Neoptera</taxon>
        <taxon>Endopterygota</taxon>
        <taxon>Coleoptera</taxon>
        <taxon>Polyphaga</taxon>
        <taxon>Cucujiformia</taxon>
        <taxon>Chrysomeloidea</taxon>
        <taxon>Chrysomelidae</taxon>
        <taxon>Galerucinae</taxon>
        <taxon>Diabroticina</taxon>
        <taxon>Diabroticites</taxon>
        <taxon>Diabrotica</taxon>
    </lineage>
</organism>
<feature type="domain" description="Fibronectin type-III" evidence="14">
    <location>
        <begin position="514"/>
        <end position="612"/>
    </location>
</feature>
<dbReference type="GO" id="GO:0007156">
    <property type="term" value="P:homophilic cell adhesion via plasma membrane adhesion molecules"/>
    <property type="evidence" value="ECO:0007669"/>
    <property type="project" value="TreeGrafter"/>
</dbReference>
<dbReference type="InterPro" id="IPR013783">
    <property type="entry name" value="Ig-like_fold"/>
</dbReference>
<evidence type="ECO:0000256" key="7">
    <source>
        <dbReference type="ARBA" id="ARBA00023136"/>
    </source>
</evidence>
<evidence type="ECO:0000313" key="17">
    <source>
        <dbReference type="RefSeq" id="XP_028128937.1"/>
    </source>
</evidence>
<dbReference type="CDD" id="cd00096">
    <property type="entry name" value="Ig"/>
    <property type="match status" value="1"/>
</dbReference>
<evidence type="ECO:0000259" key="13">
    <source>
        <dbReference type="PROSITE" id="PS50835"/>
    </source>
</evidence>
<dbReference type="InterPro" id="IPR009138">
    <property type="entry name" value="Neural_cell_adh"/>
</dbReference>
<feature type="signal peptide" evidence="12">
    <location>
        <begin position="1"/>
        <end position="22"/>
    </location>
</feature>
<dbReference type="InParanoid" id="A0A6P7F248"/>
<dbReference type="KEGG" id="dvv:114325164"/>
<evidence type="ECO:0000256" key="2">
    <source>
        <dbReference type="ARBA" id="ARBA00022692"/>
    </source>
</evidence>
<evidence type="ECO:0000256" key="6">
    <source>
        <dbReference type="ARBA" id="ARBA00022989"/>
    </source>
</evidence>
<dbReference type="Pfam" id="PF13927">
    <property type="entry name" value="Ig_3"/>
    <property type="match status" value="2"/>
</dbReference>
<feature type="domain" description="Ig-like" evidence="13">
    <location>
        <begin position="117"/>
        <end position="214"/>
    </location>
</feature>
<dbReference type="PROSITE" id="PS50853">
    <property type="entry name" value="FN3"/>
    <property type="match status" value="2"/>
</dbReference>
<dbReference type="GO" id="GO:0030424">
    <property type="term" value="C:axon"/>
    <property type="evidence" value="ECO:0007669"/>
    <property type="project" value="TreeGrafter"/>
</dbReference>
<gene>
    <name evidence="17" type="primary">LOC114325164</name>
</gene>
<dbReference type="GO" id="GO:0007411">
    <property type="term" value="P:axon guidance"/>
    <property type="evidence" value="ECO:0007669"/>
    <property type="project" value="TreeGrafter"/>
</dbReference>
<feature type="domain" description="Ig-like" evidence="13">
    <location>
        <begin position="419"/>
        <end position="510"/>
    </location>
</feature>
<feature type="transmembrane region" description="Helical" evidence="11">
    <location>
        <begin position="746"/>
        <end position="770"/>
    </location>
</feature>
<dbReference type="SMART" id="SM00408">
    <property type="entry name" value="IGc2"/>
    <property type="match status" value="4"/>
</dbReference>
<keyword evidence="3 12" id="KW-0732">Signal</keyword>
<accession>A0A6P7F248</accession>
<evidence type="ECO:0000256" key="10">
    <source>
        <dbReference type="ARBA" id="ARBA00023319"/>
    </source>
</evidence>
<dbReference type="SUPFAM" id="SSF48726">
    <property type="entry name" value="Immunoglobulin"/>
    <property type="match status" value="5"/>
</dbReference>
<reference evidence="15" key="2">
    <citation type="submission" date="2025-05" db="UniProtKB">
        <authorList>
            <consortium name="EnsemblMetazoa"/>
        </authorList>
    </citation>
    <scope>IDENTIFICATION</scope>
</reference>
<dbReference type="InterPro" id="IPR036179">
    <property type="entry name" value="Ig-like_dom_sf"/>
</dbReference>
<evidence type="ECO:0000259" key="14">
    <source>
        <dbReference type="PROSITE" id="PS50853"/>
    </source>
</evidence>
<feature type="domain" description="Fibronectin type-III" evidence="14">
    <location>
        <begin position="629"/>
        <end position="732"/>
    </location>
</feature>
<feature type="domain" description="Ig-like" evidence="13">
    <location>
        <begin position="314"/>
        <end position="414"/>
    </location>
</feature>
<evidence type="ECO:0000256" key="11">
    <source>
        <dbReference type="SAM" id="Phobius"/>
    </source>
</evidence>
<dbReference type="EnsemblMetazoa" id="XM_028273136.2">
    <property type="protein sequence ID" value="XP_028128937.1"/>
    <property type="gene ID" value="LOC114325164"/>
</dbReference>
<dbReference type="InterPro" id="IPR007110">
    <property type="entry name" value="Ig-like_dom"/>
</dbReference>
<dbReference type="InterPro" id="IPR003961">
    <property type="entry name" value="FN3_dom"/>
</dbReference>
<dbReference type="InterPro" id="IPR013098">
    <property type="entry name" value="Ig_I-set"/>
</dbReference>
<dbReference type="RefSeq" id="XP_028128937.1">
    <property type="nucleotide sequence ID" value="XM_028273136.1"/>
</dbReference>
<dbReference type="CDD" id="cd00063">
    <property type="entry name" value="FN3"/>
    <property type="match status" value="2"/>
</dbReference>
<feature type="chain" id="PRO_5027595628" evidence="12">
    <location>
        <begin position="23"/>
        <end position="867"/>
    </location>
</feature>
<keyword evidence="7 11" id="KW-0472">Membrane</keyword>
<keyword evidence="16" id="KW-1185">Reference proteome</keyword>
<evidence type="ECO:0000313" key="16">
    <source>
        <dbReference type="Proteomes" id="UP001652700"/>
    </source>
</evidence>
<reference evidence="17" key="1">
    <citation type="submission" date="2025-04" db="UniProtKB">
        <authorList>
            <consortium name="RefSeq"/>
        </authorList>
    </citation>
    <scope>IDENTIFICATION</scope>
    <source>
        <tissue evidence="17">Whole insect</tissue>
    </source>
</reference>
<feature type="domain" description="Ig-like" evidence="13">
    <location>
        <begin position="221"/>
        <end position="309"/>
    </location>
</feature>
<keyword evidence="8" id="KW-1015">Disulfide bond</keyword>
<feature type="domain" description="Ig-like" evidence="13">
    <location>
        <begin position="25"/>
        <end position="108"/>
    </location>
</feature>
<keyword evidence="9" id="KW-0325">Glycoprotein</keyword>
<dbReference type="FunCoup" id="A0A6P7F248">
    <property type="interactions" value="299"/>
</dbReference>
<dbReference type="SUPFAM" id="SSF49265">
    <property type="entry name" value="Fibronectin type III"/>
    <property type="match status" value="1"/>
</dbReference>
<keyword evidence="2 11" id="KW-0812">Transmembrane</keyword>
<protein>
    <submittedName>
        <fullName evidence="17">Fasciclin-2-like isoform X1</fullName>
    </submittedName>
</protein>
<keyword evidence="5" id="KW-0130">Cell adhesion</keyword>
<keyword evidence="4" id="KW-0677">Repeat</keyword>
<proteinExistence type="predicted"/>
<dbReference type="PROSITE" id="PS50835">
    <property type="entry name" value="IG_LIKE"/>
    <property type="match status" value="5"/>
</dbReference>